<reference evidence="1 2" key="1">
    <citation type="submission" date="2013-11" db="EMBL/GenBank/DDBJ databases">
        <title>Genome sequencing of Stegodyphus mimosarum.</title>
        <authorList>
            <person name="Bechsgaard J."/>
        </authorList>
    </citation>
    <scope>NUCLEOTIDE SEQUENCE [LARGE SCALE GENOMIC DNA]</scope>
</reference>
<dbReference type="AlphaFoldDB" id="A0A087TSY0"/>
<sequence>MYPTVPHVLAQYDDEECKLAIFILLSTSTQRCIHHDTTCRTRLHLKRQHVAIHVSTVMAHHITVRMPIFVAMSRERATALLQTSLHCSIRRVVLHMSQISDSGYVVWLYDTAKLRAQLSAIMIGQINGVTGKLKDNKSHLIQQNCAAHCEN</sequence>
<proteinExistence type="predicted"/>
<evidence type="ECO:0000313" key="1">
    <source>
        <dbReference type="EMBL" id="KFM68219.1"/>
    </source>
</evidence>
<dbReference type="Proteomes" id="UP000054359">
    <property type="component" value="Unassembled WGS sequence"/>
</dbReference>
<dbReference type="EMBL" id="KK116603">
    <property type="protein sequence ID" value="KFM68219.1"/>
    <property type="molecule type" value="Genomic_DNA"/>
</dbReference>
<accession>A0A087TSY0</accession>
<feature type="non-terminal residue" evidence="1">
    <location>
        <position position="151"/>
    </location>
</feature>
<name>A0A087TSY0_STEMI</name>
<keyword evidence="2" id="KW-1185">Reference proteome</keyword>
<protein>
    <submittedName>
        <fullName evidence="1">Uncharacterized protein</fullName>
    </submittedName>
</protein>
<gene>
    <name evidence="1" type="ORF">X975_07876</name>
</gene>
<evidence type="ECO:0000313" key="2">
    <source>
        <dbReference type="Proteomes" id="UP000054359"/>
    </source>
</evidence>
<organism evidence="1 2">
    <name type="scientific">Stegodyphus mimosarum</name>
    <name type="common">African social velvet spider</name>
    <dbReference type="NCBI Taxonomy" id="407821"/>
    <lineage>
        <taxon>Eukaryota</taxon>
        <taxon>Metazoa</taxon>
        <taxon>Ecdysozoa</taxon>
        <taxon>Arthropoda</taxon>
        <taxon>Chelicerata</taxon>
        <taxon>Arachnida</taxon>
        <taxon>Araneae</taxon>
        <taxon>Araneomorphae</taxon>
        <taxon>Entelegynae</taxon>
        <taxon>Eresoidea</taxon>
        <taxon>Eresidae</taxon>
        <taxon>Stegodyphus</taxon>
    </lineage>
</organism>